<dbReference type="Proteomes" id="UP000578688">
    <property type="component" value="Unassembled WGS sequence"/>
</dbReference>
<keyword evidence="1" id="KW-0472">Membrane</keyword>
<organism evidence="2 3">
    <name type="scientific">Phytopseudomonas flavescens</name>
    <dbReference type="NCBI Taxonomy" id="29435"/>
    <lineage>
        <taxon>Bacteria</taxon>
        <taxon>Pseudomonadati</taxon>
        <taxon>Pseudomonadota</taxon>
        <taxon>Gammaproteobacteria</taxon>
        <taxon>Pseudomonadales</taxon>
        <taxon>Pseudomonadaceae</taxon>
        <taxon>Phytopseudomonas</taxon>
    </lineage>
</organism>
<evidence type="ECO:0000313" key="2">
    <source>
        <dbReference type="EMBL" id="NYH71581.1"/>
    </source>
</evidence>
<dbReference type="AlphaFoldDB" id="A0A7Y9XJR6"/>
<evidence type="ECO:0000313" key="3">
    <source>
        <dbReference type="Proteomes" id="UP000578688"/>
    </source>
</evidence>
<keyword evidence="3" id="KW-1185">Reference proteome</keyword>
<accession>A0A7Y9XJR6</accession>
<name>A0A7Y9XJR6_9GAMM</name>
<proteinExistence type="predicted"/>
<protein>
    <submittedName>
        <fullName evidence="2">Uncharacterized protein</fullName>
    </submittedName>
</protein>
<keyword evidence="1" id="KW-1133">Transmembrane helix</keyword>
<dbReference type="EMBL" id="JACBYV010000001">
    <property type="protein sequence ID" value="NYH71581.1"/>
    <property type="molecule type" value="Genomic_DNA"/>
</dbReference>
<keyword evidence="1" id="KW-0812">Transmembrane</keyword>
<dbReference type="RefSeq" id="WP_179537543.1">
    <property type="nucleotide sequence ID" value="NZ_JACBYV010000001.1"/>
</dbReference>
<sequence length="177" mass="19722">MDWLRKHWKGTLGWTAGIVGSVVVSKIADHYLDGSIISQFWQILVSIWTSINTTIPVPAWLAFIILAIGIALGWKLYRLQRSDVANKGLSDQQKAVLQSIAWFHEQGINPAFHNLKYGTDLQTLELQVALDELTSAGLVTCEIDMNHSIEQREVITLASLTPKGRACALEIQRQSAQ</sequence>
<comment type="caution">
    <text evidence="2">The sequence shown here is derived from an EMBL/GenBank/DDBJ whole genome shotgun (WGS) entry which is preliminary data.</text>
</comment>
<evidence type="ECO:0000256" key="1">
    <source>
        <dbReference type="SAM" id="Phobius"/>
    </source>
</evidence>
<gene>
    <name evidence="2" type="ORF">FHR27_000191</name>
</gene>
<feature type="transmembrane region" description="Helical" evidence="1">
    <location>
        <begin position="57"/>
        <end position="77"/>
    </location>
</feature>
<reference evidence="2 3" key="1">
    <citation type="submission" date="2020-07" db="EMBL/GenBank/DDBJ databases">
        <title>Genomic analyses of the natural microbiome of Caenorhabditis elegans.</title>
        <authorList>
            <person name="Samuel B."/>
        </authorList>
    </citation>
    <scope>NUCLEOTIDE SEQUENCE [LARGE SCALE GENOMIC DNA]</scope>
    <source>
        <strain evidence="2 3">BIGb0408</strain>
    </source>
</reference>